<dbReference type="PRINTS" id="PR00097">
    <property type="entry name" value="ANTSNTHASEII"/>
</dbReference>
<dbReference type="CDD" id="cd01743">
    <property type="entry name" value="GATase1_Anthranilate_Synthase"/>
    <property type="match status" value="1"/>
</dbReference>
<keyword evidence="3" id="KW-0378">Hydrolase</keyword>
<dbReference type="Proteomes" id="UP001551675">
    <property type="component" value="Unassembled WGS sequence"/>
</dbReference>
<dbReference type="GO" id="GO:0016787">
    <property type="term" value="F:hydrolase activity"/>
    <property type="evidence" value="ECO:0007669"/>
    <property type="project" value="UniProtKB-KW"/>
</dbReference>
<dbReference type="PRINTS" id="PR00099">
    <property type="entry name" value="CPSGATASE"/>
</dbReference>
<dbReference type="RefSeq" id="WP_061255946.1">
    <property type="nucleotide sequence ID" value="NZ_JBFALK010000013.1"/>
</dbReference>
<dbReference type="InterPro" id="IPR050472">
    <property type="entry name" value="Anth_synth/Amidotransfase"/>
</dbReference>
<keyword evidence="1" id="KW-0315">Glutamine amidotransferase</keyword>
<accession>A0ABV3GJ66</accession>
<evidence type="ECO:0000313" key="3">
    <source>
        <dbReference type="EMBL" id="MEV0971664.1"/>
    </source>
</evidence>
<sequence length="195" mass="21043">MVDRPRFPARVLVVDNHDSFVHTIVQYLRELGATCDVHPRDDVTVDDADPYDGVLVSPGPGTPEAAGVSIPMIHHCAERKIPLLGVCLGHQAIAVAYGGTVARAPELMHGRTSLIIHDGKGVFTGIPSPVTMTRYHSLAVTRVPDALEVTATTPEGVVMGLRHRDAPIEGVQFHPESILSEHGHRLLGNWLAQIV</sequence>
<keyword evidence="4" id="KW-1185">Reference proteome</keyword>
<dbReference type="PRINTS" id="PR00096">
    <property type="entry name" value="GATASE"/>
</dbReference>
<dbReference type="PANTHER" id="PTHR43418:SF4">
    <property type="entry name" value="MULTIFUNCTIONAL TRYPTOPHAN BIOSYNTHESIS PROTEIN"/>
    <property type="match status" value="1"/>
</dbReference>
<dbReference type="Gene3D" id="3.40.50.880">
    <property type="match status" value="1"/>
</dbReference>
<dbReference type="InterPro" id="IPR006221">
    <property type="entry name" value="TrpG/PapA_dom"/>
</dbReference>
<evidence type="ECO:0000259" key="2">
    <source>
        <dbReference type="Pfam" id="PF00117"/>
    </source>
</evidence>
<gene>
    <name evidence="3" type="ORF">AB0I59_23885</name>
</gene>
<dbReference type="InterPro" id="IPR017926">
    <property type="entry name" value="GATASE"/>
</dbReference>
<reference evidence="3 4" key="1">
    <citation type="submission" date="2024-06" db="EMBL/GenBank/DDBJ databases">
        <title>The Natural Products Discovery Center: Release of the First 8490 Sequenced Strains for Exploring Actinobacteria Biosynthetic Diversity.</title>
        <authorList>
            <person name="Kalkreuter E."/>
            <person name="Kautsar S.A."/>
            <person name="Yang D."/>
            <person name="Bader C.D."/>
            <person name="Teijaro C.N."/>
            <person name="Fluegel L."/>
            <person name="Davis C.M."/>
            <person name="Simpson J.R."/>
            <person name="Lauterbach L."/>
            <person name="Steele A.D."/>
            <person name="Gui C."/>
            <person name="Meng S."/>
            <person name="Li G."/>
            <person name="Viehrig K."/>
            <person name="Ye F."/>
            <person name="Su P."/>
            <person name="Kiefer A.F."/>
            <person name="Nichols A."/>
            <person name="Cepeda A.J."/>
            <person name="Yan W."/>
            <person name="Fan B."/>
            <person name="Jiang Y."/>
            <person name="Adhikari A."/>
            <person name="Zheng C.-J."/>
            <person name="Schuster L."/>
            <person name="Cowan T.M."/>
            <person name="Smanski M.J."/>
            <person name="Chevrette M.G."/>
            <person name="De Carvalho L.P.S."/>
            <person name="Shen B."/>
        </authorList>
    </citation>
    <scope>NUCLEOTIDE SEQUENCE [LARGE SCALE GENOMIC DNA]</scope>
    <source>
        <strain evidence="3 4">NPDC050100</strain>
    </source>
</reference>
<dbReference type="PANTHER" id="PTHR43418">
    <property type="entry name" value="MULTIFUNCTIONAL TRYPTOPHAN BIOSYNTHESIS PROTEIN-RELATED"/>
    <property type="match status" value="1"/>
</dbReference>
<dbReference type="Pfam" id="PF00117">
    <property type="entry name" value="GATase"/>
    <property type="match status" value="1"/>
</dbReference>
<proteinExistence type="predicted"/>
<dbReference type="InterPro" id="IPR029062">
    <property type="entry name" value="Class_I_gatase-like"/>
</dbReference>
<evidence type="ECO:0000313" key="4">
    <source>
        <dbReference type="Proteomes" id="UP001551675"/>
    </source>
</evidence>
<dbReference type="PROSITE" id="PS51273">
    <property type="entry name" value="GATASE_TYPE_1"/>
    <property type="match status" value="1"/>
</dbReference>
<dbReference type="SUPFAM" id="SSF52317">
    <property type="entry name" value="Class I glutamine amidotransferase-like"/>
    <property type="match status" value="1"/>
</dbReference>
<dbReference type="EMBL" id="JBFALK010000013">
    <property type="protein sequence ID" value="MEV0971664.1"/>
    <property type="molecule type" value="Genomic_DNA"/>
</dbReference>
<name>A0ABV3GJ66_MICGL</name>
<dbReference type="NCBIfam" id="TIGR00566">
    <property type="entry name" value="trpG_papA"/>
    <property type="match status" value="1"/>
</dbReference>
<evidence type="ECO:0000256" key="1">
    <source>
        <dbReference type="ARBA" id="ARBA00022962"/>
    </source>
</evidence>
<organism evidence="3 4">
    <name type="scientific">Microtetraspora glauca</name>
    <dbReference type="NCBI Taxonomy" id="1996"/>
    <lineage>
        <taxon>Bacteria</taxon>
        <taxon>Bacillati</taxon>
        <taxon>Actinomycetota</taxon>
        <taxon>Actinomycetes</taxon>
        <taxon>Streptosporangiales</taxon>
        <taxon>Streptosporangiaceae</taxon>
        <taxon>Microtetraspora</taxon>
    </lineage>
</organism>
<protein>
    <submittedName>
        <fullName evidence="3">Gamma-glutamyl-gamma-aminobutyrate hydrolase family protein</fullName>
    </submittedName>
</protein>
<comment type="caution">
    <text evidence="3">The sequence shown here is derived from an EMBL/GenBank/DDBJ whole genome shotgun (WGS) entry which is preliminary data.</text>
</comment>
<feature type="domain" description="Glutamine amidotransferase" evidence="2">
    <location>
        <begin position="12"/>
        <end position="192"/>
    </location>
</feature>